<evidence type="ECO:0000313" key="2">
    <source>
        <dbReference type="EMBL" id="KAI5081135.1"/>
    </source>
</evidence>
<dbReference type="Proteomes" id="UP000886520">
    <property type="component" value="Chromosome 4"/>
</dbReference>
<proteinExistence type="predicted"/>
<protein>
    <submittedName>
        <fullName evidence="2">Uncharacterized protein</fullName>
    </submittedName>
</protein>
<accession>A0A9D4V7A0</accession>
<dbReference type="PANTHER" id="PTHR37175">
    <property type="entry name" value="BNAA08G28800D PROTEIN"/>
    <property type="match status" value="1"/>
</dbReference>
<dbReference type="PANTHER" id="PTHR37175:SF1">
    <property type="entry name" value="CONSTANS-LIKE PROTEIN-RELATED"/>
    <property type="match status" value="1"/>
</dbReference>
<evidence type="ECO:0000313" key="3">
    <source>
        <dbReference type="Proteomes" id="UP000886520"/>
    </source>
</evidence>
<gene>
    <name evidence="2" type="ORF">GOP47_0004318</name>
</gene>
<feature type="region of interest" description="Disordered" evidence="1">
    <location>
        <begin position="88"/>
        <end position="108"/>
    </location>
</feature>
<dbReference type="EMBL" id="JABFUD020000004">
    <property type="protein sequence ID" value="KAI5081135.1"/>
    <property type="molecule type" value="Genomic_DNA"/>
</dbReference>
<organism evidence="2 3">
    <name type="scientific">Adiantum capillus-veneris</name>
    <name type="common">Maidenhair fern</name>
    <dbReference type="NCBI Taxonomy" id="13818"/>
    <lineage>
        <taxon>Eukaryota</taxon>
        <taxon>Viridiplantae</taxon>
        <taxon>Streptophyta</taxon>
        <taxon>Embryophyta</taxon>
        <taxon>Tracheophyta</taxon>
        <taxon>Polypodiopsida</taxon>
        <taxon>Polypodiidae</taxon>
        <taxon>Polypodiales</taxon>
        <taxon>Pteridineae</taxon>
        <taxon>Pteridaceae</taxon>
        <taxon>Vittarioideae</taxon>
        <taxon>Adiantum</taxon>
    </lineage>
</organism>
<reference evidence="2" key="1">
    <citation type="submission" date="2021-01" db="EMBL/GenBank/DDBJ databases">
        <title>Adiantum capillus-veneris genome.</title>
        <authorList>
            <person name="Fang Y."/>
            <person name="Liao Q."/>
        </authorList>
    </citation>
    <scope>NUCLEOTIDE SEQUENCE</scope>
    <source>
        <strain evidence="2">H3</strain>
        <tissue evidence="2">Leaf</tissue>
    </source>
</reference>
<evidence type="ECO:0000256" key="1">
    <source>
        <dbReference type="SAM" id="MobiDB-lite"/>
    </source>
</evidence>
<comment type="caution">
    <text evidence="2">The sequence shown here is derived from an EMBL/GenBank/DDBJ whole genome shotgun (WGS) entry which is preliminary data.</text>
</comment>
<keyword evidence="3" id="KW-1185">Reference proteome</keyword>
<sequence>MALPVSTDADSDEDLIRGSADAGYFQLPADHLSDSSESSEGPLDGLYTFNAPDAVTASQTLATGTTLNSGSFCAHNGGSPFVQNGGSVAHSYGTGSNGGGLDNGSHNHDSRIIAGQEEMQNGGVLHRNLRHDLHNNPMQNHLANPNNGGRHVVHFDGTEIHVYGQLAGLQLFANTHHTNPSYEEEDDVDDIVETERQHEEDIAVLRAKEEELACRSAPLPLERCEAIRIAMQSISLGGYRPEWADKIPEERWLHRLRER</sequence>
<name>A0A9D4V7A0_ADICA</name>
<dbReference type="OrthoDB" id="1933769at2759"/>
<dbReference type="AlphaFoldDB" id="A0A9D4V7A0"/>
<dbReference type="Pfam" id="PF06910">
    <property type="entry name" value="MEA1"/>
    <property type="match status" value="1"/>
</dbReference>